<organism evidence="2">
    <name type="scientific">Candidatus Iainarchaeum sp</name>
    <dbReference type="NCBI Taxonomy" id="3101447"/>
    <lineage>
        <taxon>Archaea</taxon>
        <taxon>Candidatus Iainarchaeota</taxon>
        <taxon>Candidatus Iainarchaeia</taxon>
        <taxon>Candidatus Iainarchaeales</taxon>
        <taxon>Candidatus Iainarchaeaceae</taxon>
        <taxon>Candidatus Iainarchaeum</taxon>
    </lineage>
</organism>
<feature type="region of interest" description="Disordered" evidence="1">
    <location>
        <begin position="126"/>
        <end position="324"/>
    </location>
</feature>
<feature type="compositionally biased region" description="Acidic residues" evidence="1">
    <location>
        <begin position="306"/>
        <end position="324"/>
    </location>
</feature>
<dbReference type="EMBL" id="CP064981">
    <property type="protein sequence ID" value="QQR92209.1"/>
    <property type="molecule type" value="Genomic_DNA"/>
</dbReference>
<accession>A0A7T9I0R6</accession>
<dbReference type="Proteomes" id="UP000596004">
    <property type="component" value="Chromosome"/>
</dbReference>
<feature type="compositionally biased region" description="Acidic residues" evidence="1">
    <location>
        <begin position="272"/>
        <end position="285"/>
    </location>
</feature>
<proteinExistence type="predicted"/>
<evidence type="ECO:0000313" key="2">
    <source>
        <dbReference type="EMBL" id="QQR92209.1"/>
    </source>
</evidence>
<feature type="compositionally biased region" description="Low complexity" evidence="1">
    <location>
        <begin position="229"/>
        <end position="246"/>
    </location>
</feature>
<feature type="compositionally biased region" description="Basic and acidic residues" evidence="1">
    <location>
        <begin position="204"/>
        <end position="213"/>
    </location>
</feature>
<reference evidence="2" key="1">
    <citation type="submission" date="2020-11" db="EMBL/GenBank/DDBJ databases">
        <title>Connecting structure to function with the recovery of over 1000 high-quality activated sludge metagenome-assembled genomes encoding full-length rRNA genes using long-read sequencing.</title>
        <authorList>
            <person name="Singleton C.M."/>
            <person name="Petriglieri F."/>
            <person name="Kristensen J.M."/>
            <person name="Kirkegaard R.H."/>
            <person name="Michaelsen T.Y."/>
            <person name="Andersen M.H."/>
            <person name="Karst S.M."/>
            <person name="Dueholm M.S."/>
            <person name="Nielsen P.H."/>
            <person name="Albertsen M."/>
        </authorList>
    </citation>
    <scope>NUCLEOTIDE SEQUENCE</scope>
    <source>
        <strain evidence="2">Fred_18-Q3-R57-64_BAT3C.431</strain>
    </source>
</reference>
<evidence type="ECO:0000256" key="1">
    <source>
        <dbReference type="SAM" id="MobiDB-lite"/>
    </source>
</evidence>
<dbReference type="AlphaFoldDB" id="A0A7T9I0R6"/>
<feature type="compositionally biased region" description="Basic and acidic residues" evidence="1">
    <location>
        <begin position="286"/>
        <end position="295"/>
    </location>
</feature>
<gene>
    <name evidence="2" type="ORF">IPJ89_03540</name>
</gene>
<feature type="region of interest" description="Disordered" evidence="1">
    <location>
        <begin position="1"/>
        <end position="37"/>
    </location>
</feature>
<protein>
    <submittedName>
        <fullName evidence="2">Uncharacterized protein</fullName>
    </submittedName>
</protein>
<sequence length="324" mass="36253">MDDQNVPRRLRRFLRKGEPIPENLLPKTAPDNEPWNQPAVTAQAKSNIAISARKASEEAMVPRHRGKRFQEMQKDAFNATPATPIDKAIGLEKKAQFQEHLPSASNKAIEMKKSEIQKALDEIRHFRENTTSHSTETIDQMAEHIAEQNKSSQKAQEEKGMSFHFTPIGAAPNPVDAKKLVTNPEEQKPSSATPIPIPDMSKLSARERMEFRRQQRGQSVPTATPPVAAPAQPNARPAPAAPASNEPRSHIRRRMGQVDSSEAVDSRAASAAEEENMTPEAEEDFKDLFADDSKPAPKKKMKKPADEDEELDEEEDMELFEEEK</sequence>
<name>A0A7T9I0R6_9ARCH</name>